<keyword evidence="6" id="KW-1185">Reference proteome</keyword>
<dbReference type="NCBIfam" id="TIGR03317">
    <property type="entry name" value="ygfZ_signature"/>
    <property type="match status" value="1"/>
</dbReference>
<organism evidence="5 6">
    <name type="scientific">Kolteria novifilia</name>
    <dbReference type="NCBI Taxonomy" id="2527975"/>
    <lineage>
        <taxon>Bacteria</taxon>
        <taxon>Pseudomonadati</taxon>
        <taxon>Planctomycetota</taxon>
        <taxon>Planctomycetia</taxon>
        <taxon>Kolteriales</taxon>
        <taxon>Kolteriaceae</taxon>
        <taxon>Kolteria</taxon>
    </lineage>
</organism>
<evidence type="ECO:0000259" key="4">
    <source>
        <dbReference type="Pfam" id="PF08669"/>
    </source>
</evidence>
<dbReference type="Pfam" id="PF08669">
    <property type="entry name" value="GCV_T_C"/>
    <property type="match status" value="1"/>
</dbReference>
<proteinExistence type="predicted"/>
<feature type="compositionally biased region" description="Basic and acidic residues" evidence="2">
    <location>
        <begin position="1"/>
        <end position="20"/>
    </location>
</feature>
<evidence type="ECO:0000313" key="5">
    <source>
        <dbReference type="EMBL" id="QDU64571.1"/>
    </source>
</evidence>
<dbReference type="InterPro" id="IPR017703">
    <property type="entry name" value="YgfZ/GCV_T_CS"/>
</dbReference>
<keyword evidence="5" id="KW-0808">Transferase</keyword>
<dbReference type="EMBL" id="CP036279">
    <property type="protein sequence ID" value="QDU64571.1"/>
    <property type="molecule type" value="Genomic_DNA"/>
</dbReference>
<evidence type="ECO:0000256" key="1">
    <source>
        <dbReference type="ARBA" id="ARBA00022946"/>
    </source>
</evidence>
<reference evidence="5 6" key="1">
    <citation type="submission" date="2019-02" db="EMBL/GenBank/DDBJ databases">
        <title>Deep-cultivation of Planctomycetes and their phenomic and genomic characterization uncovers novel biology.</title>
        <authorList>
            <person name="Wiegand S."/>
            <person name="Jogler M."/>
            <person name="Boedeker C."/>
            <person name="Pinto D."/>
            <person name="Vollmers J."/>
            <person name="Rivas-Marin E."/>
            <person name="Kohn T."/>
            <person name="Peeters S.H."/>
            <person name="Heuer A."/>
            <person name="Rast P."/>
            <person name="Oberbeckmann S."/>
            <person name="Bunk B."/>
            <person name="Jeske O."/>
            <person name="Meyerdierks A."/>
            <person name="Storesund J.E."/>
            <person name="Kallscheuer N."/>
            <person name="Luecker S."/>
            <person name="Lage O.M."/>
            <person name="Pohl T."/>
            <person name="Merkel B.J."/>
            <person name="Hornburger P."/>
            <person name="Mueller R.-W."/>
            <person name="Bruemmer F."/>
            <person name="Labrenz M."/>
            <person name="Spormann A.M."/>
            <person name="Op den Camp H."/>
            <person name="Overmann J."/>
            <person name="Amann R."/>
            <person name="Jetten M.S.M."/>
            <person name="Mascher T."/>
            <person name="Medema M.H."/>
            <person name="Devos D.P."/>
            <person name="Kaster A.-K."/>
            <person name="Ovreas L."/>
            <person name="Rohde M."/>
            <person name="Galperin M.Y."/>
            <person name="Jogler C."/>
        </authorList>
    </citation>
    <scope>NUCLEOTIDE SEQUENCE [LARGE SCALE GENOMIC DNA]</scope>
    <source>
        <strain evidence="5 6">Pan216</strain>
    </source>
</reference>
<dbReference type="Gene3D" id="3.30.1360.120">
    <property type="entry name" value="Probable tRNA modification gtpase trme, domain 1"/>
    <property type="match status" value="1"/>
</dbReference>
<dbReference type="InterPro" id="IPR006222">
    <property type="entry name" value="GCVT_N"/>
</dbReference>
<dbReference type="InterPro" id="IPR027266">
    <property type="entry name" value="TrmE/GcvT-like"/>
</dbReference>
<evidence type="ECO:0000313" key="6">
    <source>
        <dbReference type="Proteomes" id="UP000317093"/>
    </source>
</evidence>
<dbReference type="OrthoDB" id="9796287at2"/>
<protein>
    <submittedName>
        <fullName evidence="5">Aminomethyltransferase</fullName>
        <ecNumber evidence="5">2.1.2.10</ecNumber>
    </submittedName>
</protein>
<dbReference type="KEGG" id="knv:Pan216_54610"/>
<gene>
    <name evidence="5" type="primary">gcvT_2</name>
    <name evidence="5" type="ORF">Pan216_54610</name>
</gene>
<dbReference type="InterPro" id="IPR029043">
    <property type="entry name" value="GcvT/YgfZ_C"/>
</dbReference>
<dbReference type="GO" id="GO:0004047">
    <property type="term" value="F:aminomethyltransferase activity"/>
    <property type="evidence" value="ECO:0007669"/>
    <property type="project" value="UniProtKB-EC"/>
</dbReference>
<feature type="domain" description="GCVT N-terminal" evidence="3">
    <location>
        <begin position="30"/>
        <end position="247"/>
    </location>
</feature>
<feature type="region of interest" description="Disordered" evidence="2">
    <location>
        <begin position="1"/>
        <end position="22"/>
    </location>
</feature>
<dbReference type="Pfam" id="PF01571">
    <property type="entry name" value="GCV_T"/>
    <property type="match status" value="1"/>
</dbReference>
<dbReference type="EC" id="2.1.2.10" evidence="5"/>
<dbReference type="Proteomes" id="UP000317093">
    <property type="component" value="Chromosome"/>
</dbReference>
<dbReference type="PANTHER" id="PTHR43757:SF14">
    <property type="entry name" value="GLYCINE CLEAVAGE T-PROTEIN FAMILY"/>
    <property type="match status" value="1"/>
</dbReference>
<dbReference type="InterPro" id="IPR028896">
    <property type="entry name" value="GcvT/YgfZ/DmdA"/>
</dbReference>
<dbReference type="PIRSF" id="PIRSF006487">
    <property type="entry name" value="GcvT"/>
    <property type="match status" value="1"/>
</dbReference>
<dbReference type="SUPFAM" id="SSF103025">
    <property type="entry name" value="Folate-binding domain"/>
    <property type="match status" value="1"/>
</dbReference>
<dbReference type="GO" id="GO:0008168">
    <property type="term" value="F:methyltransferase activity"/>
    <property type="evidence" value="ECO:0007669"/>
    <property type="project" value="UniProtKB-KW"/>
</dbReference>
<name>A0A518BC68_9BACT</name>
<evidence type="ECO:0000259" key="3">
    <source>
        <dbReference type="Pfam" id="PF01571"/>
    </source>
</evidence>
<evidence type="ECO:0000256" key="2">
    <source>
        <dbReference type="SAM" id="MobiDB-lite"/>
    </source>
</evidence>
<keyword evidence="5" id="KW-0489">Methyltransferase</keyword>
<dbReference type="InterPro" id="IPR013977">
    <property type="entry name" value="GcvT_C"/>
</dbReference>
<dbReference type="GO" id="GO:0032259">
    <property type="term" value="P:methylation"/>
    <property type="evidence" value="ECO:0007669"/>
    <property type="project" value="UniProtKB-KW"/>
</dbReference>
<dbReference type="AlphaFoldDB" id="A0A518BC68"/>
<dbReference type="SUPFAM" id="SSF101790">
    <property type="entry name" value="Aminomethyltransferase beta-barrel domain"/>
    <property type="match status" value="1"/>
</dbReference>
<keyword evidence="1" id="KW-0809">Transit peptide</keyword>
<dbReference type="PANTHER" id="PTHR43757">
    <property type="entry name" value="AMINOMETHYLTRANSFERASE"/>
    <property type="match status" value="1"/>
</dbReference>
<accession>A0A518BC68</accession>
<sequence>MTIKRLEELHDQSGAHRGPEGDIVDFGDPAAEYRAAREAAFLADLSGRGIVHVTGADRAQLLHNLCTADIKKLEASTGTEAFFPDAKGKILAYATLHMTDEGTWVDTEPGQAEALIAHLDRYVIREDVQLVDMAGTLARLHLGGPRAAEILASAIGSDPPAPPLGLWRGEVDGVPWIVARRDRSREGGYDLLVPEEQADRVWQDIVEKGREAGLRPVGSAVLAYLRIDAGLPVYGIDVTEANLPQEVDRTEQAISFTKGCYLGQETVARLDAMGHVNKLLRGLAIETSGPIDLPAPITLGEKVVGTLTSYSSSPAAGVTKGLGIVRTVANTPETQVEIGPDKIPAVVHALPFGD</sequence>
<feature type="domain" description="Aminomethyltransferase C-terminal" evidence="4">
    <location>
        <begin position="280"/>
        <end position="353"/>
    </location>
</feature>
<dbReference type="RefSeq" id="WP_145262863.1">
    <property type="nucleotide sequence ID" value="NZ_CP036279.1"/>
</dbReference>